<evidence type="ECO:0000259" key="6">
    <source>
        <dbReference type="PROSITE" id="PS50112"/>
    </source>
</evidence>
<dbReference type="PROSITE" id="PS50112">
    <property type="entry name" value="PAS"/>
    <property type="match status" value="1"/>
</dbReference>
<dbReference type="KEGG" id="mpau:ZMTM_09710"/>
<dbReference type="AlphaFoldDB" id="A0A8D5G7S5"/>
<accession>A0A8D5G7S5</accession>
<dbReference type="PANTHER" id="PTHR44757">
    <property type="entry name" value="DIGUANYLATE CYCLASE DGCP"/>
    <property type="match status" value="1"/>
</dbReference>
<dbReference type="CDD" id="cd01949">
    <property type="entry name" value="GGDEF"/>
    <property type="match status" value="1"/>
</dbReference>
<sequence>MAIDLGKIDVVRETGSHQTLPDALLLETDLVDRWVKPLALSATVLSILLALTFAGWLIAKNNATHYLESSFDFRVRDLIVRINQRMNTYEQVLRGVQGLIRASDQVTREEFADYVDSLQLDANFPGIQGVGLAEIVHDADKDQHITHMRGLGFPEYNIHPEGKRDVYVVITQMEPFKDKNQVVLGYDPYPQAMIRQSMDKARNQDIATISGKMQLLQDKGEPETPAFIMYFPLYKKGAIHTNVAERQANIVGWVDAPFRMNDLMSGIGGERGNDLDVKIYDGDTISAQTLMYASKTPDKKPHVPLMKKLEHIEISGHRWTLIVNSLPAFEARVQKNEPRFIAITGALFSLLLATLTWILATSRVRAINIAKNMTESLRLSEERWKYALEGSGDAVWDWDMQNGELFLSKRWNEMLGYPHEDNANGLESWKKLVHADDIEPTLQMMRDHMEGKTPAFTHEYRTWCKDGSMRWILGRGMVMSRDADGKPLRILGTNTDITDRKASDMRILELAQFDVLTGLPNRVLLMDRLEQEIKKSKRTGLPLAVMFTDIDHFKEVNDTLGHQSGDNLLKEAAKRMLGCIRESDTVARFGGDEFTIVLGDLEDISSVERVAKQILQKLAEPFNLDGELVYVSVSIGMTLYPTDADNIQALLKSADQAMYAAKNLGRNRYSYFTLYMQEAAQTRMRLTSDLRTALSHEQLFVVYQPIVELASGDIHKAEALVRWQHPTRGLVSPADFIPIAEETGLIVDIGQFVFEEAAKTVKIWRELYHPQFQISINKSPVQFYDMHENHANWFDYLASLDMPGQSITIEITEGLLMDASNNIIDKLLAFRDAGMQVSLDDFGTGYSSLSYLKKFDIDYLKIDQSFVRNLTAESEDFALCEAIIVMAHKLNIKVIAEGVETISQRDLLLAAGCDYAQGFLFSRPVKSDEFEKLLKAVR</sequence>
<evidence type="ECO:0000256" key="1">
    <source>
        <dbReference type="ARBA" id="ARBA00004370"/>
    </source>
</evidence>
<dbReference type="SMART" id="SM00052">
    <property type="entry name" value="EAL"/>
    <property type="match status" value="1"/>
</dbReference>
<evidence type="ECO:0000256" key="5">
    <source>
        <dbReference type="SAM" id="Phobius"/>
    </source>
</evidence>
<feature type="domain" description="PAS" evidence="6">
    <location>
        <begin position="380"/>
        <end position="452"/>
    </location>
</feature>
<dbReference type="FunFam" id="3.30.70.270:FF:000001">
    <property type="entry name" value="Diguanylate cyclase domain protein"/>
    <property type="match status" value="1"/>
</dbReference>
<dbReference type="CDD" id="cd01948">
    <property type="entry name" value="EAL"/>
    <property type="match status" value="1"/>
</dbReference>
<dbReference type="InterPro" id="IPR035965">
    <property type="entry name" value="PAS-like_dom_sf"/>
</dbReference>
<dbReference type="Gene3D" id="3.30.450.20">
    <property type="entry name" value="PAS domain"/>
    <property type="match status" value="1"/>
</dbReference>
<dbReference type="GO" id="GO:0007165">
    <property type="term" value="P:signal transduction"/>
    <property type="evidence" value="ECO:0007669"/>
    <property type="project" value="UniProtKB-ARBA"/>
</dbReference>
<keyword evidence="4 5" id="KW-0472">Membrane</keyword>
<dbReference type="Gene3D" id="3.30.450.350">
    <property type="entry name" value="CHASE domain"/>
    <property type="match status" value="1"/>
</dbReference>
<evidence type="ECO:0000256" key="4">
    <source>
        <dbReference type="ARBA" id="ARBA00023136"/>
    </source>
</evidence>
<dbReference type="GO" id="GO:0003824">
    <property type="term" value="F:catalytic activity"/>
    <property type="evidence" value="ECO:0007669"/>
    <property type="project" value="UniProtKB-ARBA"/>
</dbReference>
<name>A0A8D5G7S5_9PROT</name>
<dbReference type="InterPro" id="IPR052155">
    <property type="entry name" value="Biofilm_reg_signaling"/>
</dbReference>
<dbReference type="InterPro" id="IPR006189">
    <property type="entry name" value="CHASE_dom"/>
</dbReference>
<feature type="domain" description="PAC" evidence="7">
    <location>
        <begin position="456"/>
        <end position="509"/>
    </location>
</feature>
<dbReference type="Proteomes" id="UP000826722">
    <property type="component" value="Chromosome"/>
</dbReference>
<dbReference type="SUPFAM" id="SSF55073">
    <property type="entry name" value="Nucleotide cyclase"/>
    <property type="match status" value="1"/>
</dbReference>
<feature type="transmembrane region" description="Helical" evidence="5">
    <location>
        <begin position="38"/>
        <end position="59"/>
    </location>
</feature>
<evidence type="ECO:0000259" key="7">
    <source>
        <dbReference type="PROSITE" id="PS50113"/>
    </source>
</evidence>
<dbReference type="InterPro" id="IPR029787">
    <property type="entry name" value="Nucleotide_cyclase"/>
</dbReference>
<evidence type="ECO:0000313" key="12">
    <source>
        <dbReference type="Proteomes" id="UP000826722"/>
    </source>
</evidence>
<dbReference type="Pfam" id="PF00563">
    <property type="entry name" value="EAL"/>
    <property type="match status" value="1"/>
</dbReference>
<dbReference type="PANTHER" id="PTHR44757:SF2">
    <property type="entry name" value="BIOFILM ARCHITECTURE MAINTENANCE PROTEIN MBAA"/>
    <property type="match status" value="1"/>
</dbReference>
<dbReference type="PROSITE" id="PS50839">
    <property type="entry name" value="CHASE"/>
    <property type="match status" value="1"/>
</dbReference>
<evidence type="ECO:0000256" key="2">
    <source>
        <dbReference type="ARBA" id="ARBA00022692"/>
    </source>
</evidence>
<dbReference type="SMART" id="SM00091">
    <property type="entry name" value="PAS"/>
    <property type="match status" value="1"/>
</dbReference>
<dbReference type="InterPro" id="IPR042240">
    <property type="entry name" value="CHASE_sf"/>
</dbReference>
<evidence type="ECO:0000259" key="10">
    <source>
        <dbReference type="PROSITE" id="PS50887"/>
    </source>
</evidence>
<dbReference type="InterPro" id="IPR000160">
    <property type="entry name" value="GGDEF_dom"/>
</dbReference>
<dbReference type="Pfam" id="PF00990">
    <property type="entry name" value="GGDEF"/>
    <property type="match status" value="1"/>
</dbReference>
<dbReference type="SMART" id="SM00267">
    <property type="entry name" value="GGDEF"/>
    <property type="match status" value="1"/>
</dbReference>
<proteinExistence type="predicted"/>
<feature type="domain" description="EAL" evidence="9">
    <location>
        <begin position="683"/>
        <end position="938"/>
    </location>
</feature>
<dbReference type="CDD" id="cd00130">
    <property type="entry name" value="PAS"/>
    <property type="match status" value="1"/>
</dbReference>
<evidence type="ECO:0000256" key="3">
    <source>
        <dbReference type="ARBA" id="ARBA00022989"/>
    </source>
</evidence>
<reference evidence="11" key="1">
    <citation type="journal article" date="2021" name="Arch. Microbiol.">
        <title>Methyloradius palustris gen. nov., sp. nov., a methanol-oxidizing bacterium isolated from snow.</title>
        <authorList>
            <person name="Miyadera T."/>
            <person name="Kojima H."/>
            <person name="Fukui M."/>
        </authorList>
    </citation>
    <scope>NUCLEOTIDE SEQUENCE</scope>
    <source>
        <strain evidence="11">Zm11</strain>
    </source>
</reference>
<dbReference type="SMART" id="SM00086">
    <property type="entry name" value="PAC"/>
    <property type="match status" value="1"/>
</dbReference>
<keyword evidence="3 5" id="KW-1133">Transmembrane helix</keyword>
<evidence type="ECO:0000259" key="8">
    <source>
        <dbReference type="PROSITE" id="PS50839"/>
    </source>
</evidence>
<dbReference type="SUPFAM" id="SSF141868">
    <property type="entry name" value="EAL domain-like"/>
    <property type="match status" value="1"/>
</dbReference>
<dbReference type="PROSITE" id="PS50113">
    <property type="entry name" value="PAC"/>
    <property type="match status" value="1"/>
</dbReference>
<dbReference type="Gene3D" id="3.30.70.270">
    <property type="match status" value="1"/>
</dbReference>
<protein>
    <submittedName>
        <fullName evidence="11">Uncharacterized protein</fullName>
    </submittedName>
</protein>
<dbReference type="EMBL" id="AP024110">
    <property type="protein sequence ID" value="BCM24712.1"/>
    <property type="molecule type" value="Genomic_DNA"/>
</dbReference>
<dbReference type="InterPro" id="IPR000014">
    <property type="entry name" value="PAS"/>
</dbReference>
<dbReference type="InterPro" id="IPR000700">
    <property type="entry name" value="PAS-assoc_C"/>
</dbReference>
<feature type="domain" description="GGDEF" evidence="10">
    <location>
        <begin position="541"/>
        <end position="674"/>
    </location>
</feature>
<feature type="domain" description="CHASE" evidence="8">
    <location>
        <begin position="102"/>
        <end position="322"/>
    </location>
</feature>
<dbReference type="InterPro" id="IPR001633">
    <property type="entry name" value="EAL_dom"/>
</dbReference>
<dbReference type="PROSITE" id="PS50887">
    <property type="entry name" value="GGDEF"/>
    <property type="match status" value="1"/>
</dbReference>
<dbReference type="PROSITE" id="PS50883">
    <property type="entry name" value="EAL"/>
    <property type="match status" value="1"/>
</dbReference>
<dbReference type="InterPro" id="IPR043128">
    <property type="entry name" value="Rev_trsase/Diguanyl_cyclase"/>
</dbReference>
<dbReference type="Pfam" id="PF08447">
    <property type="entry name" value="PAS_3"/>
    <property type="match status" value="1"/>
</dbReference>
<dbReference type="SMART" id="SM01079">
    <property type="entry name" value="CHASE"/>
    <property type="match status" value="1"/>
</dbReference>
<comment type="subcellular location">
    <subcellularLocation>
        <location evidence="1">Membrane</location>
    </subcellularLocation>
</comment>
<feature type="transmembrane region" description="Helical" evidence="5">
    <location>
        <begin position="340"/>
        <end position="360"/>
    </location>
</feature>
<evidence type="ECO:0000259" key="9">
    <source>
        <dbReference type="PROSITE" id="PS50883"/>
    </source>
</evidence>
<dbReference type="Pfam" id="PF03924">
    <property type="entry name" value="CHASE"/>
    <property type="match status" value="1"/>
</dbReference>
<dbReference type="NCBIfam" id="TIGR00254">
    <property type="entry name" value="GGDEF"/>
    <property type="match status" value="1"/>
</dbReference>
<organism evidence="11 12">
    <name type="scientific">Methyloradius palustris</name>
    <dbReference type="NCBI Taxonomy" id="2778876"/>
    <lineage>
        <taxon>Bacteria</taxon>
        <taxon>Pseudomonadati</taxon>
        <taxon>Pseudomonadota</taxon>
        <taxon>Betaproteobacteria</taxon>
        <taxon>Nitrosomonadales</taxon>
        <taxon>Methylophilaceae</taxon>
        <taxon>Methyloradius</taxon>
    </lineage>
</organism>
<dbReference type="InterPro" id="IPR013655">
    <property type="entry name" value="PAS_fold_3"/>
</dbReference>
<evidence type="ECO:0000313" key="11">
    <source>
        <dbReference type="EMBL" id="BCM24712.1"/>
    </source>
</evidence>
<dbReference type="NCBIfam" id="TIGR00229">
    <property type="entry name" value="sensory_box"/>
    <property type="match status" value="1"/>
</dbReference>
<gene>
    <name evidence="11" type="ORF">ZMTM_09710</name>
</gene>
<keyword evidence="2 5" id="KW-0812">Transmembrane</keyword>
<dbReference type="InterPro" id="IPR035919">
    <property type="entry name" value="EAL_sf"/>
</dbReference>
<dbReference type="SUPFAM" id="SSF55785">
    <property type="entry name" value="PYP-like sensor domain (PAS domain)"/>
    <property type="match status" value="1"/>
</dbReference>
<dbReference type="InterPro" id="IPR001610">
    <property type="entry name" value="PAC"/>
</dbReference>
<keyword evidence="12" id="KW-1185">Reference proteome</keyword>
<dbReference type="GO" id="GO:0016020">
    <property type="term" value="C:membrane"/>
    <property type="evidence" value="ECO:0007669"/>
    <property type="project" value="UniProtKB-SubCell"/>
</dbReference>
<dbReference type="Gene3D" id="3.20.20.450">
    <property type="entry name" value="EAL domain"/>
    <property type="match status" value="1"/>
</dbReference>
<dbReference type="RefSeq" id="WP_225907104.1">
    <property type="nucleotide sequence ID" value="NZ_AP024110.1"/>
</dbReference>